<gene>
    <name evidence="10" type="ORF">ENF18_01040</name>
</gene>
<dbReference type="PANTHER" id="PTHR42703:SF1">
    <property type="entry name" value="NA(+)_H(+) ANTIPORTER SUBUNIT D1"/>
    <property type="match status" value="1"/>
</dbReference>
<evidence type="ECO:0000256" key="7">
    <source>
        <dbReference type="RuleBase" id="RU000320"/>
    </source>
</evidence>
<evidence type="ECO:0000256" key="5">
    <source>
        <dbReference type="ARBA" id="ARBA00022989"/>
    </source>
</evidence>
<evidence type="ECO:0000256" key="6">
    <source>
        <dbReference type="ARBA" id="ARBA00023136"/>
    </source>
</evidence>
<keyword evidence="3" id="KW-1003">Cell membrane</keyword>
<name>A0A7C0Z8T9_UNCW3</name>
<dbReference type="GO" id="GO:0008137">
    <property type="term" value="F:NADH dehydrogenase (ubiquinone) activity"/>
    <property type="evidence" value="ECO:0007669"/>
    <property type="project" value="InterPro"/>
</dbReference>
<keyword evidence="4 7" id="KW-0812">Transmembrane</keyword>
<reference evidence="10" key="1">
    <citation type="journal article" date="2020" name="mSystems">
        <title>Genome- and Community-Level Interaction Insights into Carbon Utilization and Element Cycling Functions of Hydrothermarchaeota in Hydrothermal Sediment.</title>
        <authorList>
            <person name="Zhou Z."/>
            <person name="Liu Y."/>
            <person name="Xu W."/>
            <person name="Pan J."/>
            <person name="Luo Z.H."/>
            <person name="Li M."/>
        </authorList>
    </citation>
    <scope>NUCLEOTIDE SEQUENCE [LARGE SCALE GENOMIC DNA]</scope>
    <source>
        <strain evidence="10">HyVt-102</strain>
    </source>
</reference>
<feature type="transmembrane region" description="Helical" evidence="8">
    <location>
        <begin position="111"/>
        <end position="132"/>
    </location>
</feature>
<feature type="transmembrane region" description="Helical" evidence="8">
    <location>
        <begin position="20"/>
        <end position="46"/>
    </location>
</feature>
<comment type="subcellular location">
    <subcellularLocation>
        <location evidence="1">Cell membrane</location>
        <topology evidence="1">Multi-pass membrane protein</topology>
    </subcellularLocation>
    <subcellularLocation>
        <location evidence="7">Membrane</location>
        <topology evidence="7">Multi-pass membrane protein</topology>
    </subcellularLocation>
</comment>
<comment type="caution">
    <text evidence="10">The sequence shown here is derived from an EMBL/GenBank/DDBJ whole genome shotgun (WGS) entry which is preliminary data.</text>
</comment>
<evidence type="ECO:0000259" key="9">
    <source>
        <dbReference type="Pfam" id="PF00361"/>
    </source>
</evidence>
<dbReference type="EMBL" id="DQWE01000048">
    <property type="protein sequence ID" value="HDI82360.1"/>
    <property type="molecule type" value="Genomic_DNA"/>
</dbReference>
<feature type="transmembrane region" description="Helical" evidence="8">
    <location>
        <begin position="152"/>
        <end position="176"/>
    </location>
</feature>
<accession>A0A7C0Z8T9</accession>
<feature type="transmembrane region" description="Helical" evidence="8">
    <location>
        <begin position="344"/>
        <end position="364"/>
    </location>
</feature>
<dbReference type="InterPro" id="IPR003918">
    <property type="entry name" value="NADH_UbQ_OxRdtase"/>
</dbReference>
<evidence type="ECO:0000256" key="2">
    <source>
        <dbReference type="ARBA" id="ARBA00005346"/>
    </source>
</evidence>
<feature type="domain" description="NADH:quinone oxidoreductase/Mrp antiporter transmembrane" evidence="9">
    <location>
        <begin position="76"/>
        <end position="342"/>
    </location>
</feature>
<dbReference type="InterPro" id="IPR050586">
    <property type="entry name" value="CPA3_Na-H_Antiporter_D"/>
</dbReference>
<dbReference type="PANTHER" id="PTHR42703">
    <property type="entry name" value="NADH DEHYDROGENASE"/>
    <property type="match status" value="1"/>
</dbReference>
<feature type="transmembrane region" description="Helical" evidence="8">
    <location>
        <begin position="376"/>
        <end position="401"/>
    </location>
</feature>
<evidence type="ECO:0000256" key="1">
    <source>
        <dbReference type="ARBA" id="ARBA00004651"/>
    </source>
</evidence>
<dbReference type="PRINTS" id="PR01437">
    <property type="entry name" value="NUOXDRDTASE4"/>
</dbReference>
<sequence length="427" mass="46365">VLDGGFLQGFTGGERPPYSINLVLTPFSLLILFLVHTLSFLLSIHLLIRGVPEPTTKFVPLFILNILGVSGIILTGDLFNLFVFLEILSISSVSLIGFMRDGKGLEGGLKYLIVGGVGSSLYLLAVIILYKYTGTLNMADVGMRIGEVPEGMRQFVMLLIIAGLGVEAEIFPFNMWVPDAYQGADTRVTTLLASITSKAGMFGLVRVLFTVLGAGMNILLYLGVITFVISELMALKTKNIKRVLAYSSMGQAGLAMIAFGINTAASIAAGMLLMINHAVSKFVMFGSIEVLTDRFRLDDIKGIGLKFPVPAWSFLLATLSLLGFPFFIGFWVKLNLIFSLKPYLLVPVLLIFAVEIAYYTRILWTMFSGEAKMGKTLAGSSAVLLIGVVIVIALAFVYPYILNLSVKGTSELLFRGLYIYRVLGGGL</sequence>
<keyword evidence="5 8" id="KW-1133">Transmembrane helix</keyword>
<dbReference type="GO" id="GO:0005886">
    <property type="term" value="C:plasma membrane"/>
    <property type="evidence" value="ECO:0007669"/>
    <property type="project" value="UniProtKB-SubCell"/>
</dbReference>
<organism evidence="10">
    <name type="scientific">candidate division WOR-3 bacterium</name>
    <dbReference type="NCBI Taxonomy" id="2052148"/>
    <lineage>
        <taxon>Bacteria</taxon>
        <taxon>Bacteria division WOR-3</taxon>
    </lineage>
</organism>
<dbReference type="Proteomes" id="UP000885847">
    <property type="component" value="Unassembled WGS sequence"/>
</dbReference>
<protein>
    <recommendedName>
        <fullName evidence="9">NADH:quinone oxidoreductase/Mrp antiporter transmembrane domain-containing protein</fullName>
    </recommendedName>
</protein>
<evidence type="ECO:0000313" key="10">
    <source>
        <dbReference type="EMBL" id="HDI82360.1"/>
    </source>
</evidence>
<evidence type="ECO:0000256" key="8">
    <source>
        <dbReference type="SAM" id="Phobius"/>
    </source>
</evidence>
<dbReference type="Pfam" id="PF00361">
    <property type="entry name" value="Proton_antipo_M"/>
    <property type="match status" value="1"/>
</dbReference>
<feature type="transmembrane region" description="Helical" evidence="8">
    <location>
        <begin position="218"/>
        <end position="236"/>
    </location>
</feature>
<feature type="non-terminal residue" evidence="10">
    <location>
        <position position="1"/>
    </location>
</feature>
<dbReference type="InterPro" id="IPR001750">
    <property type="entry name" value="ND/Mrp_TM"/>
</dbReference>
<evidence type="ECO:0000256" key="3">
    <source>
        <dbReference type="ARBA" id="ARBA00022475"/>
    </source>
</evidence>
<comment type="similarity">
    <text evidence="2">Belongs to the CPA3 antiporters (TC 2.A.63) subunit D family.</text>
</comment>
<keyword evidence="6 8" id="KW-0472">Membrane</keyword>
<dbReference type="GO" id="GO:0042773">
    <property type="term" value="P:ATP synthesis coupled electron transport"/>
    <property type="evidence" value="ECO:0007669"/>
    <property type="project" value="InterPro"/>
</dbReference>
<feature type="transmembrane region" description="Helical" evidence="8">
    <location>
        <begin position="58"/>
        <end position="75"/>
    </location>
</feature>
<dbReference type="AlphaFoldDB" id="A0A7C0Z8T9"/>
<evidence type="ECO:0000256" key="4">
    <source>
        <dbReference type="ARBA" id="ARBA00022692"/>
    </source>
</evidence>
<proteinExistence type="inferred from homology"/>
<feature type="transmembrane region" description="Helical" evidence="8">
    <location>
        <begin position="309"/>
        <end position="332"/>
    </location>
</feature>